<dbReference type="Proteomes" id="UP000838308">
    <property type="component" value="Unassembled WGS sequence"/>
</dbReference>
<dbReference type="CDD" id="cd01129">
    <property type="entry name" value="PulE-GspE-like"/>
    <property type="match status" value="1"/>
</dbReference>
<dbReference type="Gene3D" id="3.30.450.90">
    <property type="match status" value="1"/>
</dbReference>
<keyword evidence="3" id="KW-0067">ATP-binding</keyword>
<proteinExistence type="inferred from homology"/>
<sequence>MSNSKQRQYKKVVFAIVSAIEILANRIVTDAARNQATDIHIIPRKNDTLIQIRLTNKLIPRLSLPKDECDRLISHFKFTANMDIGERRRPQSGAIFCEVNGQLMGLRLSTLPSNNRESLVIRLLPQQEQIPFHQLSLFPAMTRKLLALLKHAHGLIIFTGPTGSGKTTTLYSLLNETAHLFHRNVITLEDPIEKNYDSVLQVQVNEKAGVTYAAGLKAILRHDPDIIMVGEIRDAETAKIAVRAALTGHLVLSTMHTRDAKGAVYRLREFGVNWLEVEQTLIAVTAQRLVELTCPFCGRECSPYCYSYGRWKRASVFELLSGRNLNSAMKAAKGEKIETHYRTIKEVINKGIALGYIQESEYERLVYDDETS</sequence>
<dbReference type="NCBIfam" id="NF041000">
    <property type="entry name" value="ATPase_ComGA"/>
    <property type="match status" value="1"/>
</dbReference>
<keyword evidence="6" id="KW-1185">Reference proteome</keyword>
<comment type="similarity">
    <text evidence="1">Belongs to the GSP E family.</text>
</comment>
<dbReference type="PANTHER" id="PTHR30258:SF2">
    <property type="entry name" value="COMG OPERON PROTEIN 1"/>
    <property type="match status" value="1"/>
</dbReference>
<dbReference type="InterPro" id="IPR001482">
    <property type="entry name" value="T2SS/T4SS_dom"/>
</dbReference>
<evidence type="ECO:0000256" key="3">
    <source>
        <dbReference type="ARBA" id="ARBA00022840"/>
    </source>
</evidence>
<dbReference type="Gene3D" id="3.40.50.300">
    <property type="entry name" value="P-loop containing nucleotide triphosphate hydrolases"/>
    <property type="match status" value="1"/>
</dbReference>
<feature type="domain" description="Bacterial type II secretion system protein E" evidence="4">
    <location>
        <begin position="220"/>
        <end position="234"/>
    </location>
</feature>
<dbReference type="EMBL" id="CALBWS010000016">
    <property type="protein sequence ID" value="CAH2715373.1"/>
    <property type="molecule type" value="Genomic_DNA"/>
</dbReference>
<evidence type="ECO:0000313" key="5">
    <source>
        <dbReference type="EMBL" id="CAH2715373.1"/>
    </source>
</evidence>
<organism evidence="5 6">
    <name type="scientific">Neobacillus rhizosphaerae</name>
    <dbReference type="NCBI Taxonomy" id="2880965"/>
    <lineage>
        <taxon>Bacteria</taxon>
        <taxon>Bacillati</taxon>
        <taxon>Bacillota</taxon>
        <taxon>Bacilli</taxon>
        <taxon>Bacillales</taxon>
        <taxon>Bacillaceae</taxon>
        <taxon>Neobacillus</taxon>
    </lineage>
</organism>
<evidence type="ECO:0000256" key="2">
    <source>
        <dbReference type="ARBA" id="ARBA00022741"/>
    </source>
</evidence>
<name>A0ABN8KSK2_9BACI</name>
<keyword evidence="2" id="KW-0547">Nucleotide-binding</keyword>
<accession>A0ABN8KSK2</accession>
<evidence type="ECO:0000256" key="1">
    <source>
        <dbReference type="ARBA" id="ARBA00006611"/>
    </source>
</evidence>
<evidence type="ECO:0000313" key="6">
    <source>
        <dbReference type="Proteomes" id="UP000838308"/>
    </source>
</evidence>
<dbReference type="InterPro" id="IPR047667">
    <property type="entry name" value="ATPase_ComGA"/>
</dbReference>
<evidence type="ECO:0000259" key="4">
    <source>
        <dbReference type="PROSITE" id="PS00662"/>
    </source>
</evidence>
<dbReference type="PANTHER" id="PTHR30258">
    <property type="entry name" value="TYPE II SECRETION SYSTEM PROTEIN GSPE-RELATED"/>
    <property type="match status" value="1"/>
</dbReference>
<reference evidence="5" key="1">
    <citation type="submission" date="2022-04" db="EMBL/GenBank/DDBJ databases">
        <authorList>
            <person name="Criscuolo A."/>
        </authorList>
    </citation>
    <scope>NUCLEOTIDE SEQUENCE</scope>
    <source>
        <strain evidence="5">CIP111895</strain>
    </source>
</reference>
<dbReference type="PROSITE" id="PS00662">
    <property type="entry name" value="T2SP_E"/>
    <property type="match status" value="1"/>
</dbReference>
<protein>
    <submittedName>
        <fullName evidence="5">ComG operon protein 1</fullName>
    </submittedName>
</protein>
<dbReference type="SUPFAM" id="SSF52540">
    <property type="entry name" value="P-loop containing nucleoside triphosphate hydrolases"/>
    <property type="match status" value="1"/>
</dbReference>
<comment type="caution">
    <text evidence="5">The sequence shown here is derived from an EMBL/GenBank/DDBJ whole genome shotgun (WGS) entry which is preliminary data.</text>
</comment>
<dbReference type="InterPro" id="IPR027417">
    <property type="entry name" value="P-loop_NTPase"/>
</dbReference>
<dbReference type="Pfam" id="PF00437">
    <property type="entry name" value="T2SSE"/>
    <property type="match status" value="1"/>
</dbReference>
<dbReference type="RefSeq" id="WP_319942287.1">
    <property type="nucleotide sequence ID" value="NZ_CALBWS010000016.1"/>
</dbReference>
<gene>
    <name evidence="5" type="primary">comGA</name>
    <name evidence="5" type="ORF">BACCIP111895_02557</name>
</gene>